<protein>
    <submittedName>
        <fullName evidence="1">Uncharacterized protein</fullName>
    </submittedName>
</protein>
<organism evidence="1 2">
    <name type="scientific">Brevundimonas naejangsanensis</name>
    <dbReference type="NCBI Taxonomy" id="588932"/>
    <lineage>
        <taxon>Bacteria</taxon>
        <taxon>Pseudomonadati</taxon>
        <taxon>Pseudomonadota</taxon>
        <taxon>Alphaproteobacteria</taxon>
        <taxon>Caulobacterales</taxon>
        <taxon>Caulobacteraceae</taxon>
        <taxon>Brevundimonas</taxon>
    </lineage>
</organism>
<dbReference type="AlphaFoldDB" id="A0A172Y475"/>
<dbReference type="Proteomes" id="UP000077603">
    <property type="component" value="Chromosome"/>
</dbReference>
<proteinExistence type="predicted"/>
<name>A0A172Y475_9CAUL</name>
<dbReference type="RefSeq" id="WP_025977323.1">
    <property type="nucleotide sequence ID" value="NZ_CP015614.1"/>
</dbReference>
<dbReference type="KEGG" id="bne:DA69_04160"/>
<keyword evidence="2" id="KW-1185">Reference proteome</keyword>
<dbReference type="STRING" id="588932.DA69_04160"/>
<reference evidence="1 2" key="1">
    <citation type="journal article" date="2014" name="Genome Announc.">
        <title>Genome Sequence of a Promising Hydrogen-Producing Facultative Anaerobic Bacterium, Brevundimonas naejangsanensis Strain B1.</title>
        <authorList>
            <person name="Su H."/>
            <person name="Zhang T."/>
            <person name="Bao M."/>
            <person name="Jiang Y."/>
            <person name="Wang Y."/>
            <person name="Tan T."/>
        </authorList>
    </citation>
    <scope>NUCLEOTIDE SEQUENCE [LARGE SCALE GENOMIC DNA]</scope>
    <source>
        <strain evidence="1 2">B1</strain>
    </source>
</reference>
<evidence type="ECO:0000313" key="1">
    <source>
        <dbReference type="EMBL" id="ANF54010.1"/>
    </source>
</evidence>
<sequence>MSAREQTIRTQELPALPGKLGEIEALLQAARSLGGTSGEQAVLDEISRIIARSSGDIYQKPLG</sequence>
<gene>
    <name evidence="1" type="ORF">DA69_04160</name>
</gene>
<accession>A0A172Y475</accession>
<dbReference type="EMBL" id="CP015614">
    <property type="protein sequence ID" value="ANF54010.1"/>
    <property type="molecule type" value="Genomic_DNA"/>
</dbReference>
<evidence type="ECO:0000313" key="2">
    <source>
        <dbReference type="Proteomes" id="UP000077603"/>
    </source>
</evidence>